<protein>
    <submittedName>
        <fullName evidence="3">Uncharacterized protein</fullName>
    </submittedName>
</protein>
<evidence type="ECO:0000313" key="4">
    <source>
        <dbReference type="Proteomes" id="UP001418222"/>
    </source>
</evidence>
<gene>
    <name evidence="3" type="ORF">KSP39_PZI009773</name>
</gene>
<name>A0AAP0BHW6_9ASPA</name>
<evidence type="ECO:0000256" key="1">
    <source>
        <dbReference type="ARBA" id="ARBA00022729"/>
    </source>
</evidence>
<sequence>MNLVQRLHQSDTGAGEEDDVVVERLQVEDLSEGCEVEFHSLLAHVTSEADEGADAVGVDLCGNQDEILEDLNHLGSEGKSQSRLEVGEGKTSSSSKKQLIPSFGRGRLAEKPAGRYFALKNSSLSDVVLGLGKFTCAGMGREGQLDPSGNIWGAPYRWGTMDWDDLWRPELAGKISMVDSPREVRYFDSMHYLKSFEAGDVWVTVGWSSDIIPAAKRMSNVAVVVPKSGASIWADLWTARALPFQQEVISGASPIALERLPSSAPRACKRKSKTGHQPCGWGASA</sequence>
<accession>A0AAP0BHW6</accession>
<keyword evidence="4" id="KW-1185">Reference proteome</keyword>
<comment type="caution">
    <text evidence="3">The sequence shown here is derived from an EMBL/GenBank/DDBJ whole genome shotgun (WGS) entry which is preliminary data.</text>
</comment>
<dbReference type="AlphaFoldDB" id="A0AAP0BHW6"/>
<proteinExistence type="predicted"/>
<keyword evidence="1" id="KW-0732">Signal</keyword>
<dbReference type="Pfam" id="PF13343">
    <property type="entry name" value="SBP_bac_6"/>
    <property type="match status" value="1"/>
</dbReference>
<evidence type="ECO:0000256" key="2">
    <source>
        <dbReference type="SAM" id="MobiDB-lite"/>
    </source>
</evidence>
<feature type="region of interest" description="Disordered" evidence="2">
    <location>
        <begin position="78"/>
        <end position="98"/>
    </location>
</feature>
<evidence type="ECO:0000313" key="3">
    <source>
        <dbReference type="EMBL" id="KAK8940670.1"/>
    </source>
</evidence>
<organism evidence="3 4">
    <name type="scientific">Platanthera zijinensis</name>
    <dbReference type="NCBI Taxonomy" id="2320716"/>
    <lineage>
        <taxon>Eukaryota</taxon>
        <taxon>Viridiplantae</taxon>
        <taxon>Streptophyta</taxon>
        <taxon>Embryophyta</taxon>
        <taxon>Tracheophyta</taxon>
        <taxon>Spermatophyta</taxon>
        <taxon>Magnoliopsida</taxon>
        <taxon>Liliopsida</taxon>
        <taxon>Asparagales</taxon>
        <taxon>Orchidaceae</taxon>
        <taxon>Orchidoideae</taxon>
        <taxon>Orchideae</taxon>
        <taxon>Orchidinae</taxon>
        <taxon>Platanthera</taxon>
    </lineage>
</organism>
<dbReference type="EMBL" id="JBBWWQ010000008">
    <property type="protein sequence ID" value="KAK8940670.1"/>
    <property type="molecule type" value="Genomic_DNA"/>
</dbReference>
<dbReference type="PANTHER" id="PTHR30222">
    <property type="entry name" value="SPERMIDINE/PUTRESCINE-BINDING PERIPLASMIC PROTEIN"/>
    <property type="match status" value="1"/>
</dbReference>
<reference evidence="3 4" key="1">
    <citation type="journal article" date="2022" name="Nat. Plants">
        <title>Genomes of leafy and leafless Platanthera orchids illuminate the evolution of mycoheterotrophy.</title>
        <authorList>
            <person name="Li M.H."/>
            <person name="Liu K.W."/>
            <person name="Li Z."/>
            <person name="Lu H.C."/>
            <person name="Ye Q.L."/>
            <person name="Zhang D."/>
            <person name="Wang J.Y."/>
            <person name="Li Y.F."/>
            <person name="Zhong Z.M."/>
            <person name="Liu X."/>
            <person name="Yu X."/>
            <person name="Liu D.K."/>
            <person name="Tu X.D."/>
            <person name="Liu B."/>
            <person name="Hao Y."/>
            <person name="Liao X.Y."/>
            <person name="Jiang Y.T."/>
            <person name="Sun W.H."/>
            <person name="Chen J."/>
            <person name="Chen Y.Q."/>
            <person name="Ai Y."/>
            <person name="Zhai J.W."/>
            <person name="Wu S.S."/>
            <person name="Zhou Z."/>
            <person name="Hsiao Y.Y."/>
            <person name="Wu W.L."/>
            <person name="Chen Y.Y."/>
            <person name="Lin Y.F."/>
            <person name="Hsu J.L."/>
            <person name="Li C.Y."/>
            <person name="Wang Z.W."/>
            <person name="Zhao X."/>
            <person name="Zhong W.Y."/>
            <person name="Ma X.K."/>
            <person name="Ma L."/>
            <person name="Huang J."/>
            <person name="Chen G.Z."/>
            <person name="Huang M.Z."/>
            <person name="Huang L."/>
            <person name="Peng D.H."/>
            <person name="Luo Y.B."/>
            <person name="Zou S.Q."/>
            <person name="Chen S.P."/>
            <person name="Lan S."/>
            <person name="Tsai W.C."/>
            <person name="Van de Peer Y."/>
            <person name="Liu Z.J."/>
        </authorList>
    </citation>
    <scope>NUCLEOTIDE SEQUENCE [LARGE SCALE GENOMIC DNA]</scope>
    <source>
        <strain evidence="3">Lor287</strain>
    </source>
</reference>
<dbReference type="SUPFAM" id="SSF53850">
    <property type="entry name" value="Periplasmic binding protein-like II"/>
    <property type="match status" value="1"/>
</dbReference>
<dbReference type="Proteomes" id="UP001418222">
    <property type="component" value="Unassembled WGS sequence"/>
</dbReference>
<dbReference type="PANTHER" id="PTHR30222:SF17">
    <property type="entry name" value="SPERMIDINE_PUTRESCINE-BINDING PERIPLASMIC PROTEIN"/>
    <property type="match status" value="1"/>
</dbReference>
<dbReference type="Gene3D" id="3.40.190.10">
    <property type="entry name" value="Periplasmic binding protein-like II"/>
    <property type="match status" value="2"/>
</dbReference>